<gene>
    <name evidence="1" type="ORF">IMSHALPRED_007814</name>
</gene>
<name>A0A8H3FSC1_9LECA</name>
<evidence type="ECO:0000313" key="1">
    <source>
        <dbReference type="EMBL" id="CAF9929100.1"/>
    </source>
</evidence>
<proteinExistence type="predicted"/>
<comment type="caution">
    <text evidence="1">The sequence shown here is derived from an EMBL/GenBank/DDBJ whole genome shotgun (WGS) entry which is preliminary data.</text>
</comment>
<evidence type="ECO:0000313" key="2">
    <source>
        <dbReference type="Proteomes" id="UP000664534"/>
    </source>
</evidence>
<protein>
    <submittedName>
        <fullName evidence="1">Uncharacterized protein</fullName>
    </submittedName>
</protein>
<reference evidence="1" key="1">
    <citation type="submission" date="2021-03" db="EMBL/GenBank/DDBJ databases">
        <authorList>
            <person name="Tagirdzhanova G."/>
        </authorList>
    </citation>
    <scope>NUCLEOTIDE SEQUENCE</scope>
</reference>
<organism evidence="1 2">
    <name type="scientific">Imshaugia aleurites</name>
    <dbReference type="NCBI Taxonomy" id="172621"/>
    <lineage>
        <taxon>Eukaryota</taxon>
        <taxon>Fungi</taxon>
        <taxon>Dikarya</taxon>
        <taxon>Ascomycota</taxon>
        <taxon>Pezizomycotina</taxon>
        <taxon>Lecanoromycetes</taxon>
        <taxon>OSLEUM clade</taxon>
        <taxon>Lecanoromycetidae</taxon>
        <taxon>Lecanorales</taxon>
        <taxon>Lecanorineae</taxon>
        <taxon>Parmeliaceae</taxon>
        <taxon>Imshaugia</taxon>
    </lineage>
</organism>
<sequence length="199" mass="22717">MQDPSLGELGTDQPLAILGYASIDPQPSARDLAARRRLLSGYLYRELRGELPRGGGPVVRLPPADDRAPAASVSSADVMITFLYPELAGKEQKWLKYPQKSLYRAHLKEIQRKLPRWKKHINVQLEIEDTGSFLITSRIEGEPSISDLSGWYSTFSARRSPNLKIRRVKARGDDEERPPDDQTIQEILVYLQHTWRRLK</sequence>
<keyword evidence="2" id="KW-1185">Reference proteome</keyword>
<dbReference type="Proteomes" id="UP000664534">
    <property type="component" value="Unassembled WGS sequence"/>
</dbReference>
<dbReference type="AlphaFoldDB" id="A0A8H3FSC1"/>
<accession>A0A8H3FSC1</accession>
<dbReference type="EMBL" id="CAJPDT010000052">
    <property type="protein sequence ID" value="CAF9929100.1"/>
    <property type="molecule type" value="Genomic_DNA"/>
</dbReference>